<evidence type="ECO:0000256" key="2">
    <source>
        <dbReference type="ARBA" id="ARBA00023002"/>
    </source>
</evidence>
<feature type="active site" evidence="3">
    <location>
        <position position="260"/>
    </location>
</feature>
<dbReference type="Gene3D" id="3.40.309.10">
    <property type="entry name" value="Aldehyde Dehydrogenase, Chain A, domain 2"/>
    <property type="match status" value="1"/>
</dbReference>
<dbReference type="PROSITE" id="PS00687">
    <property type="entry name" value="ALDEHYDE_DEHYDR_GLU"/>
    <property type="match status" value="1"/>
</dbReference>
<dbReference type="GO" id="GO:0016620">
    <property type="term" value="F:oxidoreductase activity, acting on the aldehyde or oxo group of donors, NAD or NADP as acceptor"/>
    <property type="evidence" value="ECO:0007669"/>
    <property type="project" value="InterPro"/>
</dbReference>
<dbReference type="Gene3D" id="3.40.605.10">
    <property type="entry name" value="Aldehyde Dehydrogenase, Chain A, domain 1"/>
    <property type="match status" value="1"/>
</dbReference>
<dbReference type="AlphaFoldDB" id="A0A7T4URG2"/>
<dbReference type="InterPro" id="IPR029510">
    <property type="entry name" value="Ald_DH_CS_GLU"/>
</dbReference>
<keyword evidence="2 4" id="KW-0560">Oxidoreductase</keyword>
<name>A0A7T4URG2_9GAMM</name>
<accession>A0A7T4URG2</accession>
<dbReference type="FunFam" id="3.40.605.10:FF:000026">
    <property type="entry name" value="Aldehyde dehydrogenase, putative"/>
    <property type="match status" value="1"/>
</dbReference>
<dbReference type="SUPFAM" id="SSF53720">
    <property type="entry name" value="ALDH-like"/>
    <property type="match status" value="1"/>
</dbReference>
<evidence type="ECO:0000256" key="1">
    <source>
        <dbReference type="ARBA" id="ARBA00009986"/>
    </source>
</evidence>
<evidence type="ECO:0000313" key="6">
    <source>
        <dbReference type="EMBL" id="QQD19193.1"/>
    </source>
</evidence>
<dbReference type="FunFam" id="3.40.605.10:FF:000007">
    <property type="entry name" value="NAD/NADP-dependent betaine aldehyde dehydrogenase"/>
    <property type="match status" value="1"/>
</dbReference>
<dbReference type="Proteomes" id="UP000596063">
    <property type="component" value="Chromosome"/>
</dbReference>
<organism evidence="6 7">
    <name type="scientific">Spongiibacter nanhainus</name>
    <dbReference type="NCBI Taxonomy" id="2794344"/>
    <lineage>
        <taxon>Bacteria</taxon>
        <taxon>Pseudomonadati</taxon>
        <taxon>Pseudomonadota</taxon>
        <taxon>Gammaproteobacteria</taxon>
        <taxon>Cellvibrionales</taxon>
        <taxon>Spongiibacteraceae</taxon>
        <taxon>Spongiibacter</taxon>
    </lineage>
</organism>
<dbReference type="FunFam" id="3.40.309.10:FF:000012">
    <property type="entry name" value="Betaine aldehyde dehydrogenase"/>
    <property type="match status" value="1"/>
</dbReference>
<evidence type="ECO:0000313" key="7">
    <source>
        <dbReference type="Proteomes" id="UP000596063"/>
    </source>
</evidence>
<dbReference type="Pfam" id="PF00171">
    <property type="entry name" value="Aldedh"/>
    <property type="match status" value="1"/>
</dbReference>
<dbReference type="KEGG" id="snan:I6N98_04880"/>
<dbReference type="RefSeq" id="WP_198570678.1">
    <property type="nucleotide sequence ID" value="NZ_CP066167.1"/>
</dbReference>
<gene>
    <name evidence="6" type="ORF">I6N98_04880</name>
</gene>
<evidence type="ECO:0000259" key="5">
    <source>
        <dbReference type="Pfam" id="PF00171"/>
    </source>
</evidence>
<sequence length="487" mass="51821">MTWDSLRLPELCHRINGAPCHSSAESRVPLIDPCSTARYGDIPVASQDTVNKAVAAAQSALNNPDWCDIPPLARESLMHKLADAMEQELTYLASLEALDTGRPISITQSVDIPSAVAWLRTYAGWPSKICGSQRPLASQPNQFHAYVRKEPVGVVAAVTPWNFPLILSMWKIAPALAAGCTVVLKPAPETPLSLLYLADLATRVGFPPGVINVITGDGATSGKALVEHPGVAKVAFTGSTATGQHILQASVPSLKKVTLELGGKSPNIIFADADLPTAIAQSAASCFFNSGQVCYAGTRLYVQRDVYEEVITGLAEHARQSLLGPSWDSDSAMGPLISEAQYQKVSAMVERAKAAGVESVAVETSLPEGGYYFPPTLFRDVDGQVEIAREEVFGPVLSIMPFDSEEDVIALANDSDYGLAAHVWTRDLGTAHRMSAALQAGTVFVNCVLLADPAMPFGGYKKSGLGRENGPEALDAYLQTKSVVMSL</sequence>
<dbReference type="InterPro" id="IPR016161">
    <property type="entry name" value="Ald_DH/histidinol_DH"/>
</dbReference>
<evidence type="ECO:0000256" key="4">
    <source>
        <dbReference type="RuleBase" id="RU003345"/>
    </source>
</evidence>
<dbReference type="InterPro" id="IPR016163">
    <property type="entry name" value="Ald_DH_C"/>
</dbReference>
<dbReference type="InterPro" id="IPR015590">
    <property type="entry name" value="Aldehyde_DH_dom"/>
</dbReference>
<keyword evidence="7" id="KW-1185">Reference proteome</keyword>
<comment type="similarity">
    <text evidence="1 4">Belongs to the aldehyde dehydrogenase family.</text>
</comment>
<protein>
    <submittedName>
        <fullName evidence="6">Aldehyde dehydrogenase family protein</fullName>
    </submittedName>
</protein>
<dbReference type="InterPro" id="IPR016162">
    <property type="entry name" value="Ald_DH_N"/>
</dbReference>
<proteinExistence type="inferred from homology"/>
<dbReference type="PANTHER" id="PTHR11699">
    <property type="entry name" value="ALDEHYDE DEHYDROGENASE-RELATED"/>
    <property type="match status" value="1"/>
</dbReference>
<reference evidence="6 7" key="1">
    <citation type="submission" date="2020-12" db="EMBL/GenBank/DDBJ databases">
        <authorList>
            <person name="Shan Y."/>
        </authorList>
    </citation>
    <scope>NUCLEOTIDE SEQUENCE [LARGE SCALE GENOMIC DNA]</scope>
    <source>
        <strain evidence="7">csc3.9</strain>
    </source>
</reference>
<feature type="domain" description="Aldehyde dehydrogenase" evidence="5">
    <location>
        <begin position="24"/>
        <end position="483"/>
    </location>
</feature>
<evidence type="ECO:0000256" key="3">
    <source>
        <dbReference type="PROSITE-ProRule" id="PRU10007"/>
    </source>
</evidence>
<dbReference type="EMBL" id="CP066167">
    <property type="protein sequence ID" value="QQD19193.1"/>
    <property type="molecule type" value="Genomic_DNA"/>
</dbReference>